<dbReference type="RefSeq" id="WP_022934628.1">
    <property type="nucleotide sequence ID" value="NZ_CP007154.1"/>
</dbReference>
<dbReference type="AlphaFoldDB" id="W5UTB8"/>
<evidence type="ECO:0000313" key="2">
    <source>
        <dbReference type="Proteomes" id="UP000019229"/>
    </source>
</evidence>
<keyword evidence="1" id="KW-0449">Lipoprotein</keyword>
<reference evidence="1 2" key="1">
    <citation type="journal article" date="2014" name="Genome Announc.">
        <title>Complete Genome Sequence of Mycoplasma bovoculi Strain M165/69T (ATCC 29104).</title>
        <authorList>
            <person name="Calcutt M.J."/>
            <person name="Foecking M.F."/>
        </authorList>
    </citation>
    <scope>NUCLEOTIDE SEQUENCE [LARGE SCALE GENOMIC DNA]</scope>
    <source>
        <strain evidence="1">M165/69</strain>
    </source>
</reference>
<evidence type="ECO:0000313" key="1">
    <source>
        <dbReference type="EMBL" id="AHH45392.1"/>
    </source>
</evidence>
<name>W5UTB8_9BACT</name>
<keyword evidence="2" id="KW-1185">Reference proteome</keyword>
<dbReference type="Gene3D" id="2.60.40.10">
    <property type="entry name" value="Immunoglobulins"/>
    <property type="match status" value="1"/>
</dbReference>
<proteinExistence type="predicted"/>
<dbReference type="KEGG" id="mbc:MYB_01930"/>
<dbReference type="PATRIC" id="fig|743966.3.peg.389"/>
<dbReference type="EMBL" id="CP007154">
    <property type="protein sequence ID" value="AHH45392.1"/>
    <property type="molecule type" value="Genomic_DNA"/>
</dbReference>
<accession>W5UTB8</accession>
<dbReference type="eggNOG" id="ENOG5030MQ6">
    <property type="taxonomic scope" value="Bacteria"/>
</dbReference>
<dbReference type="InterPro" id="IPR036116">
    <property type="entry name" value="FN3_sf"/>
</dbReference>
<dbReference type="InterPro" id="IPR013783">
    <property type="entry name" value="Ig-like_fold"/>
</dbReference>
<organism evidence="1 2">
    <name type="scientific">Mesomycoplasma bovoculi M165/69</name>
    <dbReference type="NCBI Taxonomy" id="743966"/>
    <lineage>
        <taxon>Bacteria</taxon>
        <taxon>Bacillati</taxon>
        <taxon>Mycoplasmatota</taxon>
        <taxon>Mycoplasmoidales</taxon>
        <taxon>Metamycoplasmataceae</taxon>
        <taxon>Mesomycoplasma</taxon>
    </lineage>
</organism>
<dbReference type="SUPFAM" id="SSF49265">
    <property type="entry name" value="Fibronectin type III"/>
    <property type="match status" value="1"/>
</dbReference>
<dbReference type="HOGENOM" id="CLU_703619_0_0_14"/>
<dbReference type="Proteomes" id="UP000019229">
    <property type="component" value="Chromosome"/>
</dbReference>
<gene>
    <name evidence="1" type="ORF">MYB_01930</name>
</gene>
<protein>
    <submittedName>
        <fullName evidence="1">Putative lipoprotein</fullName>
    </submittedName>
</protein>
<sequence length="381" mass="43073">MNIKKIKTIFATLSVSATPIYLVACGQQETISKVSLQNVTSTSAQLILSNVSKVEVGGKEDFGKFEVQLRTKDGEYKPMPITDQLIGHKERQVIITIDNLKPNTEYAARIFQQLPTEKKELFFSNHSFTTSQAPQITNFKIVPVTDTSSQYSFDATITDNALKNKSVEVRIAKSNELSSDKFKQTFFDNQKNDGLLHIHLTNLERNTNYQIIGFYDSQGNPIRFESNAVLNFKTNADVIDLKLLPPNPEESAIDSQLKNIKQYFAVKFAPGVVNSSNVFNYKLIFKAKTKPQAPEYIKNNQNKDQTYEATFSRTDTNTGEQIFVANFPWRSDYYFFLTSVHNQLISNSNQFDPDNGNGTNSLQINPAILKTPFKINNPESN</sequence>